<dbReference type="Pfam" id="PF08205">
    <property type="entry name" value="C2-set_2"/>
    <property type="match status" value="1"/>
</dbReference>
<name>S4RPB6_PETMA</name>
<dbReference type="PANTHER" id="PTHR11640:SF162">
    <property type="entry name" value="BASAL CELL ADHESION MOLECULE ISOFORM X1-RELATED"/>
    <property type="match status" value="1"/>
</dbReference>
<dbReference type="InterPro" id="IPR036179">
    <property type="entry name" value="Ig-like_dom_sf"/>
</dbReference>
<evidence type="ECO:0000259" key="6">
    <source>
        <dbReference type="PROSITE" id="PS50835"/>
    </source>
</evidence>
<dbReference type="PROSITE" id="PS50835">
    <property type="entry name" value="IG_LIKE"/>
    <property type="match status" value="2"/>
</dbReference>
<keyword evidence="4" id="KW-0325">Glycoprotein</keyword>
<dbReference type="GO" id="GO:0005886">
    <property type="term" value="C:plasma membrane"/>
    <property type="evidence" value="ECO:0007669"/>
    <property type="project" value="TreeGrafter"/>
</dbReference>
<dbReference type="Ensembl" id="ENSPMAT00000007083.1">
    <property type="protein sequence ID" value="ENSPMAP00000007052.1"/>
    <property type="gene ID" value="ENSPMAG00000006402.1"/>
</dbReference>
<evidence type="ECO:0000256" key="5">
    <source>
        <dbReference type="ARBA" id="ARBA00023319"/>
    </source>
</evidence>
<dbReference type="Pfam" id="PF13895">
    <property type="entry name" value="Ig_2"/>
    <property type="match status" value="1"/>
</dbReference>
<evidence type="ECO:0000256" key="2">
    <source>
        <dbReference type="ARBA" id="ARBA00023136"/>
    </source>
</evidence>
<dbReference type="InterPro" id="IPR007110">
    <property type="entry name" value="Ig-like_dom"/>
</dbReference>
<keyword evidence="5" id="KW-0393">Immunoglobulin domain</keyword>
<keyword evidence="2" id="KW-0472">Membrane</keyword>
<dbReference type="SUPFAM" id="SSF48726">
    <property type="entry name" value="Immunoglobulin"/>
    <property type="match status" value="2"/>
</dbReference>
<evidence type="ECO:0000313" key="7">
    <source>
        <dbReference type="Ensembl" id="ENSPMAP00000007052.1"/>
    </source>
</evidence>
<keyword evidence="3" id="KW-1015">Disulfide bond</keyword>
<protein>
    <recommendedName>
        <fullName evidence="6">Ig-like domain-containing protein</fullName>
    </recommendedName>
</protein>
<organism evidence="7">
    <name type="scientific">Petromyzon marinus</name>
    <name type="common">Sea lamprey</name>
    <dbReference type="NCBI Taxonomy" id="7757"/>
    <lineage>
        <taxon>Eukaryota</taxon>
        <taxon>Metazoa</taxon>
        <taxon>Chordata</taxon>
        <taxon>Craniata</taxon>
        <taxon>Vertebrata</taxon>
        <taxon>Cyclostomata</taxon>
        <taxon>Hyperoartia</taxon>
        <taxon>Petromyzontiformes</taxon>
        <taxon>Petromyzontidae</taxon>
        <taxon>Petromyzon</taxon>
    </lineage>
</organism>
<dbReference type="InterPro" id="IPR051275">
    <property type="entry name" value="Cell_adhesion_signaling"/>
</dbReference>
<dbReference type="GO" id="GO:0098609">
    <property type="term" value="P:cell-cell adhesion"/>
    <property type="evidence" value="ECO:0007669"/>
    <property type="project" value="TreeGrafter"/>
</dbReference>
<comment type="subcellular location">
    <subcellularLocation>
        <location evidence="1">Membrane</location>
        <topology evidence="1">Single-pass type I membrane protein</topology>
    </subcellularLocation>
</comment>
<evidence type="ECO:0000256" key="1">
    <source>
        <dbReference type="ARBA" id="ARBA00004479"/>
    </source>
</evidence>
<dbReference type="InterPro" id="IPR013783">
    <property type="entry name" value="Ig-like_fold"/>
</dbReference>
<evidence type="ECO:0000256" key="4">
    <source>
        <dbReference type="ARBA" id="ARBA00023180"/>
    </source>
</evidence>
<dbReference type="STRING" id="7757.ENSPMAP00000007052"/>
<dbReference type="Gene3D" id="2.60.40.10">
    <property type="entry name" value="Immunoglobulins"/>
    <property type="match status" value="2"/>
</dbReference>
<dbReference type="PANTHER" id="PTHR11640">
    <property type="entry name" value="NEPHRIN"/>
    <property type="match status" value="1"/>
</dbReference>
<accession>S4RPB6</accession>
<evidence type="ECO:0000256" key="3">
    <source>
        <dbReference type="ARBA" id="ARBA00023157"/>
    </source>
</evidence>
<dbReference type="HOGENOM" id="CLU_1202274_0_0_1"/>
<dbReference type="GO" id="GO:0050839">
    <property type="term" value="F:cell adhesion molecule binding"/>
    <property type="evidence" value="ECO:0007669"/>
    <property type="project" value="TreeGrafter"/>
</dbReference>
<feature type="domain" description="Ig-like" evidence="6">
    <location>
        <begin position="163"/>
        <end position="231"/>
    </location>
</feature>
<sequence>YLGRIYIKDQFTLVVDSALPIDSRPFTCQVSAGPDGLSEGRTKVFVYCTQGSARAALRGIYLSASCAHAMQIANCTVERVFPRPAITWYKDNVLLNTSAEIDVKISMTSQKLDEGFISVTSTLKYVPKKADRISSYHCVVDYKMPGQARSKSSEKIRITLHYPAEEVELIVASPPLGIKERDDVQLRCLADASPPAMIAFFQDGVPIEQDAKKNWLFIQKVRRDRTGNYSC</sequence>
<dbReference type="GeneTree" id="ENSGT00940000155838"/>
<dbReference type="GO" id="GO:0005911">
    <property type="term" value="C:cell-cell junction"/>
    <property type="evidence" value="ECO:0007669"/>
    <property type="project" value="TreeGrafter"/>
</dbReference>
<reference evidence="7" key="2">
    <citation type="submission" date="2025-09" db="UniProtKB">
        <authorList>
            <consortium name="Ensembl"/>
        </authorList>
    </citation>
    <scope>IDENTIFICATION</scope>
</reference>
<dbReference type="InterPro" id="IPR013162">
    <property type="entry name" value="CD80_C2-set"/>
</dbReference>
<dbReference type="AlphaFoldDB" id="S4RPB6"/>
<reference evidence="7" key="1">
    <citation type="submission" date="2025-08" db="UniProtKB">
        <authorList>
            <consortium name="Ensembl"/>
        </authorList>
    </citation>
    <scope>IDENTIFICATION</scope>
</reference>
<proteinExistence type="predicted"/>
<feature type="domain" description="Ig-like" evidence="6">
    <location>
        <begin position="75"/>
        <end position="159"/>
    </location>
</feature>